<dbReference type="InterPro" id="IPR000361">
    <property type="entry name" value="ATAP_core_dom"/>
</dbReference>
<organism evidence="2 3">
    <name type="scientific">Lentzea flava</name>
    <dbReference type="NCBI Taxonomy" id="103732"/>
    <lineage>
        <taxon>Bacteria</taxon>
        <taxon>Bacillati</taxon>
        <taxon>Actinomycetota</taxon>
        <taxon>Actinomycetes</taxon>
        <taxon>Pseudonocardiales</taxon>
        <taxon>Pseudonocardiaceae</taxon>
        <taxon>Lentzea</taxon>
    </lineage>
</organism>
<keyword evidence="3" id="KW-1185">Reference proteome</keyword>
<evidence type="ECO:0000259" key="1">
    <source>
        <dbReference type="Pfam" id="PF01521"/>
    </source>
</evidence>
<evidence type="ECO:0000313" key="2">
    <source>
        <dbReference type="EMBL" id="GGU43019.1"/>
    </source>
</evidence>
<comment type="caution">
    <text evidence="2">The sequence shown here is derived from an EMBL/GenBank/DDBJ whole genome shotgun (WGS) entry which is preliminary data.</text>
</comment>
<feature type="domain" description="Core" evidence="1">
    <location>
        <begin position="21"/>
        <end position="70"/>
    </location>
</feature>
<sequence>MLRSVAVSSLQENFAVNATGVTLTPAAVEKVKALLSQEGRSDMRLRIAVQPGGCAGLRYQLFFDDRLFDSDLVTKYGPPDDADYDSGHESGADN</sequence>
<reference evidence="3" key="1">
    <citation type="journal article" date="2019" name="Int. J. Syst. Evol. Microbiol.">
        <title>The Global Catalogue of Microorganisms (GCM) 10K type strain sequencing project: providing services to taxonomists for standard genome sequencing and annotation.</title>
        <authorList>
            <consortium name="The Broad Institute Genomics Platform"/>
            <consortium name="The Broad Institute Genome Sequencing Center for Infectious Disease"/>
            <person name="Wu L."/>
            <person name="Ma J."/>
        </authorList>
    </citation>
    <scope>NUCLEOTIDE SEQUENCE [LARGE SCALE GENOMIC DNA]</scope>
    <source>
        <strain evidence="3">JCM 3296</strain>
    </source>
</reference>
<dbReference type="EMBL" id="BMRE01000015">
    <property type="protein sequence ID" value="GGU43019.1"/>
    <property type="molecule type" value="Genomic_DNA"/>
</dbReference>
<dbReference type="Gene3D" id="2.60.300.12">
    <property type="entry name" value="HesB-like domain"/>
    <property type="match status" value="1"/>
</dbReference>
<dbReference type="InterPro" id="IPR035903">
    <property type="entry name" value="HesB-like_dom_sf"/>
</dbReference>
<gene>
    <name evidence="2" type="ORF">GCM10010178_39610</name>
</gene>
<dbReference type="Proteomes" id="UP000649573">
    <property type="component" value="Unassembled WGS sequence"/>
</dbReference>
<dbReference type="SUPFAM" id="SSF89360">
    <property type="entry name" value="HesB-like domain"/>
    <property type="match status" value="1"/>
</dbReference>
<proteinExistence type="predicted"/>
<evidence type="ECO:0000313" key="3">
    <source>
        <dbReference type="Proteomes" id="UP000649573"/>
    </source>
</evidence>
<accession>A0ABQ2UL57</accession>
<protein>
    <recommendedName>
        <fullName evidence="1">Core domain-containing protein</fullName>
    </recommendedName>
</protein>
<name>A0ABQ2UL57_9PSEU</name>
<dbReference type="Pfam" id="PF01521">
    <property type="entry name" value="Fe-S_biosyn"/>
    <property type="match status" value="1"/>
</dbReference>